<sequence length="565" mass="63474">MLSAASYDAKKMLLLWLISVQHILPIVGQPTLSPTASPTASPTLSPTATPRFPNAAVGTECATDNSYRFADSFPILPSCGSIERCEDIKEECFENSNPEELNRYCRLDTPDGNGLVAEVCQTECRPKIVSKNADVDRCGIDGVKEIQCQTDDPSSSVGRWRETGVCADFICGKYTTDSVYTSELEEAIIQKIGSSKLRDRDPLLTPQYWSKKWLRTQKVCTNDDGLVDKYAIGVLYYSWGLGYQLNQYGSADLCNEWDSDIIQCSEGRIVGLNFEKRHIYGTIPMEIGYISELSQVKFGTNFLYGQIPQEIGMLQKLKHLDMVSNALTGELPVTLFRLQSLAYLDLGKNKFRGTLSTGFGAFENLTHLSLHENKFYGQIPQDFGKLKVLENLYLDGNHLGGPCQKNICEIFTLKYFSADCSVDCACVTKCFPAGSTNGNSNEVWGLPNFGGNTEKQKCWCDYHTKKPCVYQYCGPPHYVCNYGCGDMDSCECDYYKRKPCKRHQPTVCSDRYYHCSLCRRGKTPCYCDYNTRKPCILRSMPVCADKIYECNSCTGYNYDGMGYWT</sequence>
<evidence type="ECO:0000256" key="3">
    <source>
        <dbReference type="ARBA" id="ARBA00022737"/>
    </source>
</evidence>
<feature type="chain" id="PRO_5030973743" evidence="4">
    <location>
        <begin position="29"/>
        <end position="565"/>
    </location>
</feature>
<keyword evidence="3" id="KW-0677">Repeat</keyword>
<dbReference type="EMBL" id="HBFR01030206">
    <property type="protein sequence ID" value="CAD8894732.1"/>
    <property type="molecule type" value="Transcribed_RNA"/>
</dbReference>
<dbReference type="Gene3D" id="3.80.10.10">
    <property type="entry name" value="Ribonuclease Inhibitor"/>
    <property type="match status" value="1"/>
</dbReference>
<dbReference type="PANTHER" id="PTHR48059:SF30">
    <property type="entry name" value="OS06G0587000 PROTEIN"/>
    <property type="match status" value="1"/>
</dbReference>
<dbReference type="InterPro" id="IPR032675">
    <property type="entry name" value="LRR_dom_sf"/>
</dbReference>
<protein>
    <submittedName>
        <fullName evidence="5">Uncharacterized protein</fullName>
    </submittedName>
</protein>
<dbReference type="Pfam" id="PF00560">
    <property type="entry name" value="LRR_1"/>
    <property type="match status" value="1"/>
</dbReference>
<evidence type="ECO:0000256" key="1">
    <source>
        <dbReference type="ARBA" id="ARBA00004196"/>
    </source>
</evidence>
<dbReference type="InterPro" id="IPR001611">
    <property type="entry name" value="Leu-rich_rpt"/>
</dbReference>
<proteinExistence type="predicted"/>
<dbReference type="InterPro" id="IPR051848">
    <property type="entry name" value="PGIP"/>
</dbReference>
<dbReference type="AlphaFoldDB" id="A0A7S1BRJ6"/>
<feature type="signal peptide" evidence="4">
    <location>
        <begin position="1"/>
        <end position="28"/>
    </location>
</feature>
<dbReference type="PANTHER" id="PTHR48059">
    <property type="entry name" value="POLYGALACTURONASE INHIBITOR 1"/>
    <property type="match status" value="1"/>
</dbReference>
<dbReference type="FunFam" id="3.80.10.10:FF:000041">
    <property type="entry name" value="LRR receptor-like serine/threonine-protein kinase ERECTA"/>
    <property type="match status" value="1"/>
</dbReference>
<keyword evidence="4" id="KW-0732">Signal</keyword>
<evidence type="ECO:0000256" key="2">
    <source>
        <dbReference type="ARBA" id="ARBA00022614"/>
    </source>
</evidence>
<evidence type="ECO:0000256" key="4">
    <source>
        <dbReference type="SAM" id="SignalP"/>
    </source>
</evidence>
<keyword evidence="2" id="KW-0433">Leucine-rich repeat</keyword>
<organism evidence="5">
    <name type="scientific">Corethron hystrix</name>
    <dbReference type="NCBI Taxonomy" id="216773"/>
    <lineage>
        <taxon>Eukaryota</taxon>
        <taxon>Sar</taxon>
        <taxon>Stramenopiles</taxon>
        <taxon>Ochrophyta</taxon>
        <taxon>Bacillariophyta</taxon>
        <taxon>Coscinodiscophyceae</taxon>
        <taxon>Corethrophycidae</taxon>
        <taxon>Corethrales</taxon>
        <taxon>Corethraceae</taxon>
        <taxon>Corethron</taxon>
    </lineage>
</organism>
<comment type="subcellular location">
    <subcellularLocation>
        <location evidence="1">Cell envelope</location>
    </subcellularLocation>
</comment>
<name>A0A7S1BRJ6_9STRA</name>
<gene>
    <name evidence="5" type="ORF">CHYS00102_LOCUS21946</name>
</gene>
<accession>A0A7S1BRJ6</accession>
<dbReference type="SUPFAM" id="SSF52058">
    <property type="entry name" value="L domain-like"/>
    <property type="match status" value="1"/>
</dbReference>
<evidence type="ECO:0000313" key="5">
    <source>
        <dbReference type="EMBL" id="CAD8894732.1"/>
    </source>
</evidence>
<reference evidence="5" key="1">
    <citation type="submission" date="2021-01" db="EMBL/GenBank/DDBJ databases">
        <authorList>
            <person name="Corre E."/>
            <person name="Pelletier E."/>
            <person name="Niang G."/>
            <person name="Scheremetjew M."/>
            <person name="Finn R."/>
            <person name="Kale V."/>
            <person name="Holt S."/>
            <person name="Cochrane G."/>
            <person name="Meng A."/>
            <person name="Brown T."/>
            <person name="Cohen L."/>
        </authorList>
    </citation>
    <scope>NUCLEOTIDE SEQUENCE</scope>
    <source>
        <strain evidence="5">308</strain>
    </source>
</reference>